<dbReference type="Pfam" id="PF00583">
    <property type="entry name" value="Acetyltransf_1"/>
    <property type="match status" value="1"/>
</dbReference>
<evidence type="ECO:0000313" key="2">
    <source>
        <dbReference type="EMBL" id="KZT28831.1"/>
    </source>
</evidence>
<evidence type="ECO:0000313" key="3">
    <source>
        <dbReference type="Proteomes" id="UP000076761"/>
    </source>
</evidence>
<dbReference type="PROSITE" id="PS51186">
    <property type="entry name" value="GNAT"/>
    <property type="match status" value="1"/>
</dbReference>
<accession>A0A165UX69</accession>
<organism evidence="2 3">
    <name type="scientific">Neolentinus lepideus HHB14362 ss-1</name>
    <dbReference type="NCBI Taxonomy" id="1314782"/>
    <lineage>
        <taxon>Eukaryota</taxon>
        <taxon>Fungi</taxon>
        <taxon>Dikarya</taxon>
        <taxon>Basidiomycota</taxon>
        <taxon>Agaricomycotina</taxon>
        <taxon>Agaricomycetes</taxon>
        <taxon>Gloeophyllales</taxon>
        <taxon>Gloeophyllaceae</taxon>
        <taxon>Neolentinus</taxon>
    </lineage>
</organism>
<dbReference type="OrthoDB" id="61113at2759"/>
<keyword evidence="3" id="KW-1185">Reference proteome</keyword>
<sequence length="211" mass="22917">MSSIEVRLLEKPSDTELDDASQVLAKAFEKDVFVASCIGGDQSLNIAFQRATIAAAAVAGKVYVASYEDIKVAGVAAWFGPGRGLLDSPDQGEAGYNALLASFPPELMKWWMEYFLPKYNAQTTSALGEGVKLGAWHLQMFGVLPECQGKGVGSSLMTVMESKAFAEGKTLCLETDSEHNVKMYEHWGYALKGKDDYESSTGGFTLYILEK</sequence>
<keyword evidence="2" id="KW-0012">Acyltransferase</keyword>
<dbReference type="AlphaFoldDB" id="A0A165UX69"/>
<name>A0A165UX69_9AGAM</name>
<dbReference type="GO" id="GO:0016747">
    <property type="term" value="F:acyltransferase activity, transferring groups other than amino-acyl groups"/>
    <property type="evidence" value="ECO:0007669"/>
    <property type="project" value="InterPro"/>
</dbReference>
<proteinExistence type="predicted"/>
<dbReference type="Gene3D" id="3.40.630.30">
    <property type="match status" value="1"/>
</dbReference>
<dbReference type="InParanoid" id="A0A165UX69"/>
<keyword evidence="2" id="KW-0808">Transferase</keyword>
<dbReference type="Proteomes" id="UP000076761">
    <property type="component" value="Unassembled WGS sequence"/>
</dbReference>
<dbReference type="STRING" id="1314782.A0A165UX69"/>
<feature type="domain" description="N-acetyltransferase" evidence="1">
    <location>
        <begin position="65"/>
        <end position="211"/>
    </location>
</feature>
<dbReference type="CDD" id="cd04301">
    <property type="entry name" value="NAT_SF"/>
    <property type="match status" value="1"/>
</dbReference>
<reference evidence="2 3" key="1">
    <citation type="journal article" date="2016" name="Mol. Biol. Evol.">
        <title>Comparative Genomics of Early-Diverging Mushroom-Forming Fungi Provides Insights into the Origins of Lignocellulose Decay Capabilities.</title>
        <authorList>
            <person name="Nagy L.G."/>
            <person name="Riley R."/>
            <person name="Tritt A."/>
            <person name="Adam C."/>
            <person name="Daum C."/>
            <person name="Floudas D."/>
            <person name="Sun H."/>
            <person name="Yadav J.S."/>
            <person name="Pangilinan J."/>
            <person name="Larsson K.H."/>
            <person name="Matsuura K."/>
            <person name="Barry K."/>
            <person name="Labutti K."/>
            <person name="Kuo R."/>
            <person name="Ohm R.A."/>
            <person name="Bhattacharya S.S."/>
            <person name="Shirouzu T."/>
            <person name="Yoshinaga Y."/>
            <person name="Martin F.M."/>
            <person name="Grigoriev I.V."/>
            <person name="Hibbett D.S."/>
        </authorList>
    </citation>
    <scope>NUCLEOTIDE SEQUENCE [LARGE SCALE GENOMIC DNA]</scope>
    <source>
        <strain evidence="2 3">HHB14362 ss-1</strain>
    </source>
</reference>
<dbReference type="SUPFAM" id="SSF55729">
    <property type="entry name" value="Acyl-CoA N-acyltransferases (Nat)"/>
    <property type="match status" value="1"/>
</dbReference>
<dbReference type="InterPro" id="IPR000182">
    <property type="entry name" value="GNAT_dom"/>
</dbReference>
<dbReference type="EMBL" id="KV425556">
    <property type="protein sequence ID" value="KZT28831.1"/>
    <property type="molecule type" value="Genomic_DNA"/>
</dbReference>
<dbReference type="PANTHER" id="PTHR42791:SF1">
    <property type="entry name" value="N-ACETYLTRANSFERASE DOMAIN-CONTAINING PROTEIN"/>
    <property type="match status" value="1"/>
</dbReference>
<gene>
    <name evidence="2" type="ORF">NEOLEDRAFT_782788</name>
</gene>
<evidence type="ECO:0000259" key="1">
    <source>
        <dbReference type="PROSITE" id="PS51186"/>
    </source>
</evidence>
<dbReference type="PANTHER" id="PTHR42791">
    <property type="entry name" value="GNAT FAMILY ACETYLTRANSFERASE"/>
    <property type="match status" value="1"/>
</dbReference>
<dbReference type="InterPro" id="IPR016181">
    <property type="entry name" value="Acyl_CoA_acyltransferase"/>
</dbReference>
<dbReference type="InterPro" id="IPR052523">
    <property type="entry name" value="Trichothecene_AcTrans"/>
</dbReference>
<protein>
    <submittedName>
        <fullName evidence="2">Acyl-CoA N-acyltransferase</fullName>
    </submittedName>
</protein>